<dbReference type="PANTHER" id="PTHR34047:SF7">
    <property type="entry name" value="RNA-DIRECTED DNA POLYMERASE"/>
    <property type="match status" value="1"/>
</dbReference>
<dbReference type="AlphaFoldDB" id="A0A1G8W1I3"/>
<dbReference type="InterPro" id="IPR000123">
    <property type="entry name" value="Reverse_transcriptase_msDNA"/>
</dbReference>
<dbReference type="InterPro" id="IPR043502">
    <property type="entry name" value="DNA/RNA_pol_sf"/>
</dbReference>
<feature type="domain" description="Reverse transcriptase" evidence="10">
    <location>
        <begin position="1"/>
        <end position="242"/>
    </location>
</feature>
<dbReference type="SUPFAM" id="SSF56672">
    <property type="entry name" value="DNA/RNA polymerases"/>
    <property type="match status" value="1"/>
</dbReference>
<name>A0A1G8W1I3_9FLAO</name>
<dbReference type="Pfam" id="PF00078">
    <property type="entry name" value="RVT_1"/>
    <property type="match status" value="1"/>
</dbReference>
<evidence type="ECO:0000256" key="3">
    <source>
        <dbReference type="ARBA" id="ARBA00022695"/>
    </source>
</evidence>
<proteinExistence type="inferred from homology"/>
<dbReference type="GO" id="GO:0046872">
    <property type="term" value="F:metal ion binding"/>
    <property type="evidence" value="ECO:0007669"/>
    <property type="project" value="UniProtKB-KW"/>
</dbReference>
<dbReference type="GO" id="GO:0051607">
    <property type="term" value="P:defense response to virus"/>
    <property type="evidence" value="ECO:0007669"/>
    <property type="project" value="UniProtKB-KW"/>
</dbReference>
<evidence type="ECO:0000256" key="2">
    <source>
        <dbReference type="ARBA" id="ARBA00022679"/>
    </source>
</evidence>
<dbReference type="OrthoDB" id="9780724at2"/>
<evidence type="ECO:0000256" key="9">
    <source>
        <dbReference type="ARBA" id="ARBA00048173"/>
    </source>
</evidence>
<dbReference type="PROSITE" id="PS50878">
    <property type="entry name" value="RT_POL"/>
    <property type="match status" value="1"/>
</dbReference>
<comment type="catalytic activity">
    <reaction evidence="9">
        <text>DNA(n) + a 2'-deoxyribonucleoside 5'-triphosphate = DNA(n+1) + diphosphate</text>
        <dbReference type="Rhea" id="RHEA:22508"/>
        <dbReference type="Rhea" id="RHEA-COMP:17339"/>
        <dbReference type="Rhea" id="RHEA-COMP:17340"/>
        <dbReference type="ChEBI" id="CHEBI:33019"/>
        <dbReference type="ChEBI" id="CHEBI:61560"/>
        <dbReference type="ChEBI" id="CHEBI:173112"/>
        <dbReference type="EC" id="2.7.7.49"/>
    </reaction>
</comment>
<dbReference type="PANTHER" id="PTHR34047">
    <property type="entry name" value="NUCLEAR INTRON MATURASE 1, MITOCHONDRIAL-RELATED"/>
    <property type="match status" value="1"/>
</dbReference>
<evidence type="ECO:0000313" key="12">
    <source>
        <dbReference type="Proteomes" id="UP000199580"/>
    </source>
</evidence>
<evidence type="ECO:0000256" key="5">
    <source>
        <dbReference type="ARBA" id="ARBA00022842"/>
    </source>
</evidence>
<evidence type="ECO:0000259" key="10">
    <source>
        <dbReference type="PROSITE" id="PS50878"/>
    </source>
</evidence>
<reference evidence="11 12" key="1">
    <citation type="submission" date="2016-10" db="EMBL/GenBank/DDBJ databases">
        <authorList>
            <person name="de Groot N.N."/>
        </authorList>
    </citation>
    <scope>NUCLEOTIDE SEQUENCE [LARGE SCALE GENOMIC DNA]</scope>
    <source>
        <strain evidence="11 12">CGMCC 1.10076</strain>
    </source>
</reference>
<dbReference type="CDD" id="cd03487">
    <property type="entry name" value="RT_Bac_retron_II"/>
    <property type="match status" value="1"/>
</dbReference>
<keyword evidence="3" id="KW-0548">Nucleotidyltransferase</keyword>
<keyword evidence="5" id="KW-0460">Magnesium</keyword>
<dbReference type="GO" id="GO:0003964">
    <property type="term" value="F:RNA-directed DNA polymerase activity"/>
    <property type="evidence" value="ECO:0007669"/>
    <property type="project" value="UniProtKB-KW"/>
</dbReference>
<accession>A0A1G8W1I3</accession>
<dbReference type="EC" id="2.7.7.49" evidence="1"/>
<dbReference type="GO" id="GO:0003723">
    <property type="term" value="F:RNA binding"/>
    <property type="evidence" value="ECO:0007669"/>
    <property type="project" value="InterPro"/>
</dbReference>
<dbReference type="Proteomes" id="UP000199580">
    <property type="component" value="Unassembled WGS sequence"/>
</dbReference>
<dbReference type="RefSeq" id="WP_139171710.1">
    <property type="nucleotide sequence ID" value="NZ_BKAI01000003.1"/>
</dbReference>
<organism evidence="11 12">
    <name type="scientific">Flavobacterium noncentrifugens</name>
    <dbReference type="NCBI Taxonomy" id="1128970"/>
    <lineage>
        <taxon>Bacteria</taxon>
        <taxon>Pseudomonadati</taxon>
        <taxon>Bacteroidota</taxon>
        <taxon>Flavobacteriia</taxon>
        <taxon>Flavobacteriales</taxon>
        <taxon>Flavobacteriaceae</taxon>
        <taxon>Flavobacterium</taxon>
    </lineage>
</organism>
<keyword evidence="7" id="KW-0051">Antiviral defense</keyword>
<dbReference type="STRING" id="1128970.SAMN04487935_1613"/>
<evidence type="ECO:0000256" key="7">
    <source>
        <dbReference type="ARBA" id="ARBA00023118"/>
    </source>
</evidence>
<keyword evidence="4" id="KW-0479">Metal-binding</keyword>
<sequence>MTSSDYKKNQFKRVAALINMSVDRVAFIIGNIEDFYREKSEKKIDKKTGDFKCYKDGTLKIRTIHPSQGELKLAQQRLKNRFFAGIPLPHNVHGGIRKKSNITNSKTHQGNKYILATDLQEFYPSISSKMVYDCLLSLGNNSHVASQITKLVTYRHKVPQGAPTSTHVSNVVFLKTDLLLIDFCKKHGITYTRYVDDLTFSSQQDFRHLIAQILGIVLSGGFKLSFRKTLYSNEQTITGIEVFLNKIDAPLKIIERALTEIDMPIKPVTNYLESIRRTNNKIWR</sequence>
<evidence type="ECO:0000256" key="1">
    <source>
        <dbReference type="ARBA" id="ARBA00012493"/>
    </source>
</evidence>
<evidence type="ECO:0000256" key="4">
    <source>
        <dbReference type="ARBA" id="ARBA00022723"/>
    </source>
</evidence>
<keyword evidence="2" id="KW-0808">Transferase</keyword>
<comment type="similarity">
    <text evidence="8">Belongs to the bacterial reverse transcriptase family.</text>
</comment>
<keyword evidence="6 11" id="KW-0695">RNA-directed DNA polymerase</keyword>
<dbReference type="PRINTS" id="PR00866">
    <property type="entry name" value="RNADNAPOLMS"/>
</dbReference>
<dbReference type="InterPro" id="IPR000477">
    <property type="entry name" value="RT_dom"/>
</dbReference>
<protein>
    <recommendedName>
        <fullName evidence="1">RNA-directed DNA polymerase</fullName>
        <ecNumber evidence="1">2.7.7.49</ecNumber>
    </recommendedName>
</protein>
<keyword evidence="12" id="KW-1185">Reference proteome</keyword>
<dbReference type="EMBL" id="FNEZ01000002">
    <property type="protein sequence ID" value="SDJ72221.1"/>
    <property type="molecule type" value="Genomic_DNA"/>
</dbReference>
<evidence type="ECO:0000256" key="6">
    <source>
        <dbReference type="ARBA" id="ARBA00022918"/>
    </source>
</evidence>
<evidence type="ECO:0000313" key="11">
    <source>
        <dbReference type="EMBL" id="SDJ72221.1"/>
    </source>
</evidence>
<evidence type="ECO:0000256" key="8">
    <source>
        <dbReference type="ARBA" id="ARBA00034120"/>
    </source>
</evidence>
<dbReference type="InterPro" id="IPR051083">
    <property type="entry name" value="GrpII_Intron_Splice-Mob/Def"/>
</dbReference>
<gene>
    <name evidence="11" type="ORF">SAMN04487935_1613</name>
</gene>